<dbReference type="GO" id="GO:0000244">
    <property type="term" value="P:spliceosomal tri-snRNP complex assembly"/>
    <property type="evidence" value="ECO:0007669"/>
    <property type="project" value="TreeGrafter"/>
</dbReference>
<dbReference type="Proteomes" id="UP000290900">
    <property type="component" value="Unassembled WGS sequence"/>
</dbReference>
<accession>A0A448YMT3</accession>
<feature type="compositionally biased region" description="Acidic residues" evidence="1">
    <location>
        <begin position="111"/>
        <end position="135"/>
    </location>
</feature>
<evidence type="ECO:0000313" key="4">
    <source>
        <dbReference type="Proteomes" id="UP000290900"/>
    </source>
</evidence>
<dbReference type="Pfam" id="PF05282">
    <property type="entry name" value="AAR2"/>
    <property type="match status" value="1"/>
</dbReference>
<dbReference type="InterPro" id="IPR007946">
    <property type="entry name" value="AAR2"/>
</dbReference>
<feature type="domain" description="AAR2 C-terminal" evidence="2">
    <location>
        <begin position="82"/>
        <end position="272"/>
    </location>
</feature>
<name>A0A448YMT3_BRENA</name>
<dbReference type="PANTHER" id="PTHR12689">
    <property type="entry name" value="A1 CISTRON SPLICING FACTOR AAR2-RELATED"/>
    <property type="match status" value="1"/>
</dbReference>
<protein>
    <submittedName>
        <fullName evidence="3">DEKNAAC103304</fullName>
    </submittedName>
</protein>
<sequence>MVPYQTDYPDQVFHNLQYSQYLTNHNGFVTSDDPSTLELRKVDDAILKNDPTNELLSQSLAKLNNTQLKLTVIDLSDKHTLIRKGGTDADKMNDYLDRTWLIKRAFKGEGEEEEQGQAAEQEQEQEQEQGQEEERDNGYMERFLAEFKFCFVMMVIMNNHGAYLQWKVLLDLFLNSVKGIWNEQTAASNELLEVFKVQLSVIGKMGGGDGDKEGAEWDEVDEREPGQFSVDIAELQTSFKDCLINMDQVKDTTLRFRYNEIIQILNTRFGMDVGDELGCEWGDE</sequence>
<dbReference type="InterPro" id="IPR038514">
    <property type="entry name" value="AAR2_C_sf"/>
</dbReference>
<dbReference type="InterPro" id="IPR033648">
    <property type="entry name" value="AAR2_C"/>
</dbReference>
<evidence type="ECO:0000259" key="2">
    <source>
        <dbReference type="Pfam" id="PF05282"/>
    </source>
</evidence>
<dbReference type="CDD" id="cd13778">
    <property type="entry name" value="Aar2_C"/>
    <property type="match status" value="1"/>
</dbReference>
<dbReference type="AlphaFoldDB" id="A0A448YMT3"/>
<dbReference type="OrthoDB" id="3994353at2759"/>
<dbReference type="InParanoid" id="A0A448YMT3"/>
<evidence type="ECO:0000256" key="1">
    <source>
        <dbReference type="SAM" id="MobiDB-lite"/>
    </source>
</evidence>
<dbReference type="EMBL" id="CAACVR010000022">
    <property type="protein sequence ID" value="VEU22255.1"/>
    <property type="molecule type" value="Genomic_DNA"/>
</dbReference>
<gene>
    <name evidence="3" type="ORF">BRENAR_LOCUS2986</name>
</gene>
<organism evidence="3 4">
    <name type="scientific">Brettanomyces naardenensis</name>
    <name type="common">Yeast</name>
    <dbReference type="NCBI Taxonomy" id="13370"/>
    <lineage>
        <taxon>Eukaryota</taxon>
        <taxon>Fungi</taxon>
        <taxon>Dikarya</taxon>
        <taxon>Ascomycota</taxon>
        <taxon>Saccharomycotina</taxon>
        <taxon>Pichiomycetes</taxon>
        <taxon>Pichiales</taxon>
        <taxon>Pichiaceae</taxon>
        <taxon>Brettanomyces</taxon>
    </lineage>
</organism>
<evidence type="ECO:0000313" key="3">
    <source>
        <dbReference type="EMBL" id="VEU22255.1"/>
    </source>
</evidence>
<reference evidence="3 4" key="1">
    <citation type="submission" date="2018-12" db="EMBL/GenBank/DDBJ databases">
        <authorList>
            <person name="Tiukova I."/>
            <person name="Dainat J."/>
        </authorList>
    </citation>
    <scope>NUCLEOTIDE SEQUENCE [LARGE SCALE GENOMIC DNA]</scope>
</reference>
<dbReference type="Gene3D" id="1.25.40.550">
    <property type="entry name" value="Aar2, C-terminal domain-like"/>
    <property type="match status" value="1"/>
</dbReference>
<feature type="region of interest" description="Disordered" evidence="1">
    <location>
        <begin position="111"/>
        <end position="137"/>
    </location>
</feature>
<keyword evidence="4" id="KW-1185">Reference proteome</keyword>
<proteinExistence type="predicted"/>
<dbReference type="PANTHER" id="PTHR12689:SF4">
    <property type="entry name" value="PROTEIN AAR2 HOMOLOG"/>
    <property type="match status" value="1"/>
</dbReference>